<reference evidence="1 2" key="1">
    <citation type="submission" date="2020-07" db="EMBL/GenBank/DDBJ databases">
        <title>Taxonomic proposal: Crassvirales, a new order of highly abundant and diverse bacterial viruses.</title>
        <authorList>
            <person name="Shkoporov A.N."/>
            <person name="Stockdale S.R."/>
            <person name="Guerin E."/>
            <person name="Ross R.P."/>
            <person name="Hill C."/>
        </authorList>
    </citation>
    <scope>NUCLEOTIDE SEQUENCE [LARGE SCALE GENOMIC DNA]</scope>
</reference>
<dbReference type="KEGG" id="vg:65130752"/>
<evidence type="ECO:0000313" key="2">
    <source>
        <dbReference type="Proteomes" id="UP000593741"/>
    </source>
</evidence>
<sequence>MILEIDTSILERIENLSINQLVFLTLVLNDNQTINQDIQRLLSLVNEEEIQELENQGLITITKSDSSQVISKTSKLIELLKEDKSMFDEFYDLFPVYVIRPDGTKGFLRANVNKCRKEYNRIVGKSKAMHQHICNCLKFEIENKMLTGKIGYMKTMWKWLTQHEWETYEEQMKVEQPLIENNYGTDIY</sequence>
<dbReference type="Proteomes" id="UP000593741">
    <property type="component" value="Genome"/>
</dbReference>
<dbReference type="EMBL" id="MT774397">
    <property type="protein sequence ID" value="QOR56833.1"/>
    <property type="molecule type" value="Genomic_DNA"/>
</dbReference>
<organism evidence="1 2">
    <name type="scientific">uncultured phage cr56_1</name>
    <dbReference type="NCBI Taxonomy" id="2772081"/>
    <lineage>
        <taxon>Viruses</taxon>
        <taxon>Duplodnaviria</taxon>
        <taxon>Heunggongvirae</taxon>
        <taxon>Uroviricota</taxon>
        <taxon>Caudoviricetes</taxon>
        <taxon>Crassvirales</taxon>
        <taxon>Suoliviridae</taxon>
        <taxon>Loutivirinae</taxon>
        <taxon>Buchavirus</taxon>
        <taxon>Buchavirus faecalis</taxon>
    </lineage>
</organism>
<keyword evidence="2" id="KW-1185">Reference proteome</keyword>
<name>A0A7M1RR41_9CAUD</name>
<evidence type="ECO:0000313" key="1">
    <source>
        <dbReference type="EMBL" id="QOR56833.1"/>
    </source>
</evidence>
<dbReference type="GeneID" id="65130752"/>
<accession>A0A7M1RR41</accession>
<proteinExistence type="predicted"/>
<dbReference type="RefSeq" id="YP_010112285.1">
    <property type="nucleotide sequence ID" value="NC_055890.1"/>
</dbReference>
<protein>
    <submittedName>
        <fullName evidence="1">Segregation and condensation protein B</fullName>
    </submittedName>
</protein>